<dbReference type="RefSeq" id="WP_114431177.1">
    <property type="nucleotide sequence ID" value="NZ_QPJM01000010.1"/>
</dbReference>
<evidence type="ECO:0000313" key="2">
    <source>
        <dbReference type="Proteomes" id="UP000253324"/>
    </source>
</evidence>
<accession>A0A368YMX4</accession>
<name>A0A368YMX4_9HYPH</name>
<organism evidence="1 2">
    <name type="scientific">Phyllobacterium bourgognense</name>
    <dbReference type="NCBI Taxonomy" id="314236"/>
    <lineage>
        <taxon>Bacteria</taxon>
        <taxon>Pseudomonadati</taxon>
        <taxon>Pseudomonadota</taxon>
        <taxon>Alphaproteobacteria</taxon>
        <taxon>Hyphomicrobiales</taxon>
        <taxon>Phyllobacteriaceae</taxon>
        <taxon>Phyllobacterium</taxon>
    </lineage>
</organism>
<protein>
    <submittedName>
        <fullName evidence="1">Uncharacterized protein</fullName>
    </submittedName>
</protein>
<evidence type="ECO:0000313" key="1">
    <source>
        <dbReference type="EMBL" id="RCW81572.1"/>
    </source>
</evidence>
<proteinExistence type="predicted"/>
<comment type="caution">
    <text evidence="1">The sequence shown here is derived from an EMBL/GenBank/DDBJ whole genome shotgun (WGS) entry which is preliminary data.</text>
</comment>
<dbReference type="OrthoDB" id="8420278at2"/>
<sequence>MSADDIEREQWALINTPLGQEWSGRTRYAAAMYFNRRGEMDAETLEIYRICSRLDWEDPLAILTSHSIGSDWLAKINDYQHGEER</sequence>
<gene>
    <name evidence="1" type="ORF">C7476_110126</name>
</gene>
<keyword evidence="2" id="KW-1185">Reference proteome</keyword>
<reference evidence="1 2" key="1">
    <citation type="submission" date="2018-07" db="EMBL/GenBank/DDBJ databases">
        <title>Genomic Encyclopedia of Type Strains, Phase III (KMG-III): the genomes of soil and plant-associated and newly described type strains.</title>
        <authorList>
            <person name="Whitman W."/>
        </authorList>
    </citation>
    <scope>NUCLEOTIDE SEQUENCE [LARGE SCALE GENOMIC DNA]</scope>
    <source>
        <strain evidence="1 2">31-25a</strain>
    </source>
</reference>
<dbReference type="Proteomes" id="UP000253324">
    <property type="component" value="Unassembled WGS sequence"/>
</dbReference>
<dbReference type="AlphaFoldDB" id="A0A368YMX4"/>
<dbReference type="EMBL" id="QPJM01000010">
    <property type="protein sequence ID" value="RCW81572.1"/>
    <property type="molecule type" value="Genomic_DNA"/>
</dbReference>